<dbReference type="EMBL" id="HBDY01006910">
    <property type="protein sequence ID" value="CAD8236336.1"/>
    <property type="molecule type" value="Transcribed_RNA"/>
</dbReference>
<evidence type="ECO:0000313" key="5">
    <source>
        <dbReference type="EMBL" id="CAD8236340.1"/>
    </source>
</evidence>
<proteinExistence type="predicted"/>
<feature type="transmembrane region" description="Helical" evidence="1">
    <location>
        <begin position="12"/>
        <end position="30"/>
    </location>
</feature>
<accession>A0A6U0HBF4</accession>
<feature type="transmembrane region" description="Helical" evidence="1">
    <location>
        <begin position="50"/>
        <end position="72"/>
    </location>
</feature>
<feature type="transmembrane region" description="Helical" evidence="1">
    <location>
        <begin position="155"/>
        <end position="177"/>
    </location>
</feature>
<reference evidence="5" key="1">
    <citation type="submission" date="2021-01" db="EMBL/GenBank/DDBJ databases">
        <authorList>
            <person name="Corre E."/>
            <person name="Pelletier E."/>
            <person name="Niang G."/>
            <person name="Scheremetjew M."/>
            <person name="Finn R."/>
            <person name="Kale V."/>
            <person name="Holt S."/>
            <person name="Cochrane G."/>
            <person name="Meng A."/>
            <person name="Brown T."/>
            <person name="Cohen L."/>
        </authorList>
    </citation>
    <scope>NUCLEOTIDE SEQUENCE</scope>
    <source>
        <strain evidence="5">RCC1614</strain>
    </source>
</reference>
<keyword evidence="1" id="KW-0472">Membrane</keyword>
<keyword evidence="1" id="KW-1133">Transmembrane helix</keyword>
<keyword evidence="1" id="KW-0812">Transmembrane</keyword>
<evidence type="ECO:0000313" key="6">
    <source>
        <dbReference type="EMBL" id="CAD8236341.1"/>
    </source>
</evidence>
<evidence type="ECO:0000256" key="1">
    <source>
        <dbReference type="SAM" id="Phobius"/>
    </source>
</evidence>
<dbReference type="OMA" id="QMAWTIS"/>
<name>A0A6U0HBF4_MICPS</name>
<organism evidence="5">
    <name type="scientific">Micromonas pusilla</name>
    <name type="common">Picoplanktonic green alga</name>
    <name type="synonym">Chromulina pusilla</name>
    <dbReference type="NCBI Taxonomy" id="38833"/>
    <lineage>
        <taxon>Eukaryota</taxon>
        <taxon>Viridiplantae</taxon>
        <taxon>Chlorophyta</taxon>
        <taxon>Mamiellophyceae</taxon>
        <taxon>Mamiellales</taxon>
        <taxon>Mamiellaceae</taxon>
        <taxon>Micromonas</taxon>
    </lineage>
</organism>
<evidence type="ECO:0000313" key="3">
    <source>
        <dbReference type="EMBL" id="CAD8236336.1"/>
    </source>
</evidence>
<feature type="transmembrane region" description="Helical" evidence="1">
    <location>
        <begin position="255"/>
        <end position="274"/>
    </location>
</feature>
<feature type="transmembrane region" description="Helical" evidence="1">
    <location>
        <begin position="228"/>
        <end position="243"/>
    </location>
</feature>
<feature type="transmembrane region" description="Helical" evidence="1">
    <location>
        <begin position="84"/>
        <end position="104"/>
    </location>
</feature>
<feature type="transmembrane region" description="Helical" evidence="1">
    <location>
        <begin position="116"/>
        <end position="134"/>
    </location>
</feature>
<dbReference type="AlphaFoldDB" id="A0A6U0HBF4"/>
<dbReference type="EMBL" id="HBDY01006911">
    <property type="protein sequence ID" value="CAD8236338.1"/>
    <property type="molecule type" value="Transcribed_RNA"/>
</dbReference>
<protein>
    <submittedName>
        <fullName evidence="5">Uncharacterized protein</fullName>
    </submittedName>
</protein>
<dbReference type="EMBL" id="HBDY01006909">
    <property type="protein sequence ID" value="CAD8236334.1"/>
    <property type="molecule type" value="Transcribed_RNA"/>
</dbReference>
<dbReference type="EMBL" id="HBDY01006913">
    <property type="protein sequence ID" value="CAD8236341.1"/>
    <property type="molecule type" value="Transcribed_RNA"/>
</dbReference>
<evidence type="ECO:0000313" key="2">
    <source>
        <dbReference type="EMBL" id="CAD8236334.1"/>
    </source>
</evidence>
<evidence type="ECO:0000313" key="4">
    <source>
        <dbReference type="EMBL" id="CAD8236338.1"/>
    </source>
</evidence>
<dbReference type="EMBL" id="HBDY01006912">
    <property type="protein sequence ID" value="CAD8236340.1"/>
    <property type="molecule type" value="Transcribed_RNA"/>
</dbReference>
<sequence>MVKLSKMNKSQKVLLAYAALYAVYSLFWLGEMVGLQDAGLKFFGKRAGKIQVSAATWGGVGGLTLALDHVFAALKCSKDVAQRTVLVTLLGCFFRLGAFASQGSQKWGGALVHSEFVAGGVITIGMILAAMECLRGGLTSGKHPIFGCKGLTHGNLILLWAMMFFYVVSFIFTDFIGDNYVCGKTSCRISEPRAYDQMAWTISMWVSVMVQIPMMLSVATKAEQQKFALQRLLSIVFSIYVMHSEKDISVPSKYLENLVAMGVMFVLCLTAGLGDKIMKPKKAKRAAAANNTAVGRRKRQ</sequence>
<gene>
    <name evidence="2" type="ORF">MPUS1402_LOCUS5132</name>
    <name evidence="3" type="ORF">MPUS1402_LOCUS5133</name>
    <name evidence="4" type="ORF">MPUS1402_LOCUS5134</name>
    <name evidence="5" type="ORF">MPUS1402_LOCUS5135</name>
    <name evidence="6" type="ORF">MPUS1402_LOCUS5136</name>
</gene>
<feature type="transmembrane region" description="Helical" evidence="1">
    <location>
        <begin position="197"/>
        <end position="216"/>
    </location>
</feature>